<comment type="caution">
    <text evidence="2">The sequence shown here is derived from an EMBL/GenBank/DDBJ whole genome shotgun (WGS) entry which is preliminary data.</text>
</comment>
<feature type="transmembrane region" description="Helical" evidence="1">
    <location>
        <begin position="68"/>
        <end position="90"/>
    </location>
</feature>
<gene>
    <name evidence="2" type="ORF">CEXT_252111</name>
</gene>
<keyword evidence="3" id="KW-1185">Reference proteome</keyword>
<evidence type="ECO:0000313" key="3">
    <source>
        <dbReference type="Proteomes" id="UP001054945"/>
    </source>
</evidence>
<organism evidence="2 3">
    <name type="scientific">Caerostris extrusa</name>
    <name type="common">Bark spider</name>
    <name type="synonym">Caerostris bankana</name>
    <dbReference type="NCBI Taxonomy" id="172846"/>
    <lineage>
        <taxon>Eukaryota</taxon>
        <taxon>Metazoa</taxon>
        <taxon>Ecdysozoa</taxon>
        <taxon>Arthropoda</taxon>
        <taxon>Chelicerata</taxon>
        <taxon>Arachnida</taxon>
        <taxon>Araneae</taxon>
        <taxon>Araneomorphae</taxon>
        <taxon>Entelegynae</taxon>
        <taxon>Araneoidea</taxon>
        <taxon>Araneidae</taxon>
        <taxon>Caerostris</taxon>
    </lineage>
</organism>
<reference evidence="2 3" key="1">
    <citation type="submission" date="2021-06" db="EMBL/GenBank/DDBJ databases">
        <title>Caerostris extrusa draft genome.</title>
        <authorList>
            <person name="Kono N."/>
            <person name="Arakawa K."/>
        </authorList>
    </citation>
    <scope>NUCLEOTIDE SEQUENCE [LARGE SCALE GENOMIC DNA]</scope>
</reference>
<keyword evidence="1" id="KW-0812">Transmembrane</keyword>
<proteinExistence type="predicted"/>
<dbReference type="EMBL" id="BPLR01001397">
    <property type="protein sequence ID" value="GIZ02108.1"/>
    <property type="molecule type" value="Genomic_DNA"/>
</dbReference>
<accession>A0AAV4Y4Z0</accession>
<evidence type="ECO:0000256" key="1">
    <source>
        <dbReference type="SAM" id="Phobius"/>
    </source>
</evidence>
<dbReference type="AlphaFoldDB" id="A0AAV4Y4Z0"/>
<protein>
    <submittedName>
        <fullName evidence="2">Uncharacterized protein</fullName>
    </submittedName>
</protein>
<name>A0AAV4Y4Z0_CAEEX</name>
<keyword evidence="1" id="KW-0472">Membrane</keyword>
<dbReference type="Proteomes" id="UP001054945">
    <property type="component" value="Unassembled WGS sequence"/>
</dbReference>
<evidence type="ECO:0000313" key="2">
    <source>
        <dbReference type="EMBL" id="GIZ02108.1"/>
    </source>
</evidence>
<sequence>MSRTVYLMTLSRGPLDLEEPSTCQTPNYIVPQSSADSFEILMILFYWREKIRFHQGMDGEIVGMNRFGVHYVCPWEFFLVAFCLDLLFVVDSFAEVVEKMLKWAVVNTLGVVDANVKFFS</sequence>
<keyword evidence="1" id="KW-1133">Transmembrane helix</keyword>